<evidence type="ECO:0000313" key="3">
    <source>
        <dbReference type="Proteomes" id="UP000135760"/>
    </source>
</evidence>
<feature type="transmembrane region" description="Helical" evidence="1">
    <location>
        <begin position="93"/>
        <end position="111"/>
    </location>
</feature>
<organism evidence="2 3">
    <name type="scientific">Free State vervet virus</name>
    <dbReference type="NCBI Taxonomy" id="1737586"/>
    <lineage>
        <taxon>Viruses</taxon>
        <taxon>Riboviria</taxon>
        <taxon>Orthornavirae</taxon>
        <taxon>Pisuviricota</taxon>
        <taxon>Pisoniviricetes</taxon>
        <taxon>Nidovirales</taxon>
        <taxon>Arnidovirineae</taxon>
        <taxon>Arteriviridae</taxon>
        <taxon>Simarterivirinae</taxon>
        <taxon>Epsilonarterivirus</taxon>
        <taxon>Sheartevirus</taxon>
        <taxon>Epsilonarterivirus safriver</taxon>
    </lineage>
</organism>
<evidence type="ECO:0000256" key="1">
    <source>
        <dbReference type="SAM" id="Phobius"/>
    </source>
</evidence>
<keyword evidence="1" id="KW-0472">Membrane</keyword>
<accession>A0A159D6T8</accession>
<feature type="transmembrane region" description="Helical" evidence="1">
    <location>
        <begin position="20"/>
        <end position="42"/>
    </location>
</feature>
<feature type="transmembrane region" description="Helical" evidence="1">
    <location>
        <begin position="132"/>
        <end position="154"/>
    </location>
</feature>
<proteinExistence type="predicted"/>
<name>A0A159D6T8_9NIDO</name>
<feature type="non-terminal residue" evidence="2">
    <location>
        <position position="1"/>
    </location>
</feature>
<dbReference type="Proteomes" id="UP000135760">
    <property type="component" value="Genome"/>
</dbReference>
<sequence length="219" mass="24861">LGSCPISFPFGTPLERRLTVWTSLLLVFFYLLACYFLFCLLLSSLFPRSYYPGGLDLIGSPMLDLLAWLLCLLVVFFWGHHPTLALLTMDTVLPFYMALPSVLAVDTLFATRLGQSPFSLSSMSTLFMWRRIFQYFPLFSACWILLCALVGSFVDVIAGGALHPAFDVHRVKSRYGLFHFLVFRVLRFLIFVTTSPARQSTSSEWQQGIRVVTEEAFPV</sequence>
<keyword evidence="1" id="KW-1133">Transmembrane helix</keyword>
<evidence type="ECO:0000313" key="2">
    <source>
        <dbReference type="EMBL" id="ALS54251.1"/>
    </source>
</evidence>
<dbReference type="EMBL" id="KR862304">
    <property type="protein sequence ID" value="ALS54251.1"/>
    <property type="molecule type" value="Genomic_RNA"/>
</dbReference>
<feature type="transmembrane region" description="Helical" evidence="1">
    <location>
        <begin position="63"/>
        <end position="81"/>
    </location>
</feature>
<protein>
    <submittedName>
        <fullName evidence="2">TF protein</fullName>
    </submittedName>
</protein>
<keyword evidence="1" id="KW-0812">Transmembrane</keyword>
<feature type="transmembrane region" description="Helical" evidence="1">
    <location>
        <begin position="174"/>
        <end position="192"/>
    </location>
</feature>
<reference evidence="2 3" key="1">
    <citation type="journal article" date="2016" name="J. Virol.">
        <title>Arteriviruses, Pegiviruses, and Lentiviruses Are Common among Wild African Monkeys.</title>
        <authorList>
            <person name="Bailey A."/>
            <person name="Heimbruch K."/>
        </authorList>
    </citation>
    <scope>NUCLEOTIDE SEQUENCE [LARGE SCALE GENOMIC DNA]</scope>
    <source>
        <strain evidence="2">VSAC1003</strain>
    </source>
</reference>